<evidence type="ECO:0000313" key="2">
    <source>
        <dbReference type="EMBL" id="GEP57288.1"/>
    </source>
</evidence>
<evidence type="ECO:0000313" key="3">
    <source>
        <dbReference type="Proteomes" id="UP000321058"/>
    </source>
</evidence>
<dbReference type="SUPFAM" id="SSF53335">
    <property type="entry name" value="S-adenosyl-L-methionine-dependent methyltransferases"/>
    <property type="match status" value="1"/>
</dbReference>
<protein>
    <recommendedName>
        <fullName evidence="1">Type ISP restriction-modification enzyme LLaBIII C-terminal specificity domain-containing protein</fullName>
    </recommendedName>
</protein>
<accession>A0A512NEC7</accession>
<sequence>MAAIGSRGSSGSINAWVNYGRLEGHSRIEDDGILAFVSNSSFLHKNSFDGFRAVQEADFNELWVLDLKGDARTSGEDRRRQGGNIFGDQIKVGIAIYCFVKKKGSKGFKIFYDAVRDYAKADEKMEFIQAPLSTRTMQELRPDARHNWLNLPSAEFEQFIPIATKETKATKIEGQERAIFKLFSLGISTNRDEWLYDRDQKVLTKKVRQLIGAYDAIPPTTKTYPDTLKWSRNLKRRLARNEREPFSAKRIVQASYRPYSPRWLYQSDVFTDELGLADELFPPTGKNVGISFSAPGFRTNYCALAVEGVADLHFGAAVDGYQQVTRYRFEGGKRLDNVTDWALSQFRTHYGDNGITKDNIFAYVYAVLHDPKYHQTFTSNLKREFPRVPFHRDFKRWCTWGKSLLDLHLGYLSAKPYALKRTDVSDAKARSAAQKPRVILRADERAGTIVLDTETQLSGIPGEAWEYKLGNRSALEWVLDQHKERQTKDVSLRRLKLAPYSFSDHKEGVIDLLKRVTTVSLNTVEIVDAMKKEPRA</sequence>
<dbReference type="InterPro" id="IPR041635">
    <property type="entry name" value="Type_ISP_LLaBIII_C"/>
</dbReference>
<dbReference type="InterPro" id="IPR029063">
    <property type="entry name" value="SAM-dependent_MTases_sf"/>
</dbReference>
<dbReference type="Pfam" id="PF18135">
    <property type="entry name" value="Type_ISP_C"/>
    <property type="match status" value="1"/>
</dbReference>
<feature type="domain" description="Type ISP restriction-modification enzyme LLaBIII C-terminal specificity" evidence="1">
    <location>
        <begin position="178"/>
        <end position="494"/>
    </location>
</feature>
<dbReference type="AlphaFoldDB" id="A0A512NEC7"/>
<name>A0A512NEC7_9HYPH</name>
<organism evidence="2 3">
    <name type="scientific">Reyranella soli</name>
    <dbReference type="NCBI Taxonomy" id="1230389"/>
    <lineage>
        <taxon>Bacteria</taxon>
        <taxon>Pseudomonadati</taxon>
        <taxon>Pseudomonadota</taxon>
        <taxon>Alphaproteobacteria</taxon>
        <taxon>Hyphomicrobiales</taxon>
        <taxon>Reyranellaceae</taxon>
        <taxon>Reyranella</taxon>
    </lineage>
</organism>
<comment type="caution">
    <text evidence="2">The sequence shown here is derived from an EMBL/GenBank/DDBJ whole genome shotgun (WGS) entry which is preliminary data.</text>
</comment>
<keyword evidence="3" id="KW-1185">Reference proteome</keyword>
<reference evidence="2 3" key="1">
    <citation type="submission" date="2019-07" db="EMBL/GenBank/DDBJ databases">
        <title>Whole genome shotgun sequence of Reyranella soli NBRC 108950.</title>
        <authorList>
            <person name="Hosoyama A."/>
            <person name="Uohara A."/>
            <person name="Ohji S."/>
            <person name="Ichikawa N."/>
        </authorList>
    </citation>
    <scope>NUCLEOTIDE SEQUENCE [LARGE SCALE GENOMIC DNA]</scope>
    <source>
        <strain evidence="2 3">NBRC 108950</strain>
    </source>
</reference>
<proteinExistence type="predicted"/>
<evidence type="ECO:0000259" key="1">
    <source>
        <dbReference type="Pfam" id="PF18135"/>
    </source>
</evidence>
<dbReference type="EMBL" id="BKAJ01000077">
    <property type="protein sequence ID" value="GEP57288.1"/>
    <property type="molecule type" value="Genomic_DNA"/>
</dbReference>
<dbReference type="Proteomes" id="UP000321058">
    <property type="component" value="Unassembled WGS sequence"/>
</dbReference>
<gene>
    <name evidence="2" type="ORF">RSO01_44540</name>
</gene>